<gene>
    <name evidence="1" type="ordered locus">CBUD_1109</name>
</gene>
<dbReference type="AlphaFoldDB" id="A9KCI3"/>
<organism evidence="1 2">
    <name type="scientific">Coxiella burnetii (strain Dugway 5J108-111)</name>
    <dbReference type="NCBI Taxonomy" id="434922"/>
    <lineage>
        <taxon>Bacteria</taxon>
        <taxon>Pseudomonadati</taxon>
        <taxon>Pseudomonadota</taxon>
        <taxon>Gammaproteobacteria</taxon>
        <taxon>Legionellales</taxon>
        <taxon>Coxiellaceae</taxon>
        <taxon>Coxiella</taxon>
    </lineage>
</organism>
<dbReference type="EMBL" id="CP000733">
    <property type="protein sequence ID" value="ABS76980.1"/>
    <property type="molecule type" value="Genomic_DNA"/>
</dbReference>
<accession>A9KCI3</accession>
<evidence type="ECO:0000313" key="1">
    <source>
        <dbReference type="EMBL" id="ABS76980.1"/>
    </source>
</evidence>
<reference evidence="1 2" key="1">
    <citation type="journal article" date="2009" name="Infect. Immun.">
        <title>Comparative genomics reveal extensive transposon-mediated genomic plasticity and diversity among potential effector proteins within the genus Coxiella.</title>
        <authorList>
            <person name="Beare P.A."/>
            <person name="Unsworth N."/>
            <person name="Andoh M."/>
            <person name="Voth D.E."/>
            <person name="Omsland A."/>
            <person name="Gilk S.D."/>
            <person name="Williams K.P."/>
            <person name="Sobral B.W."/>
            <person name="Kupko J.J.III."/>
            <person name="Porcella S.F."/>
            <person name="Samuel J.E."/>
            <person name="Heinzen R.A."/>
        </authorList>
    </citation>
    <scope>NUCLEOTIDE SEQUENCE [LARGE SCALE GENOMIC DNA]</scope>
    <source>
        <strain evidence="1 2">Dugway 5J108-111</strain>
    </source>
</reference>
<dbReference type="RefSeq" id="WP_011996918.1">
    <property type="nucleotide sequence ID" value="NC_009727.1"/>
</dbReference>
<dbReference type="KEGG" id="cbd:CBUD_1109"/>
<dbReference type="Proteomes" id="UP000008555">
    <property type="component" value="Chromosome"/>
</dbReference>
<proteinExistence type="predicted"/>
<protein>
    <submittedName>
        <fullName evidence="1">Uncharacterized protein</fullName>
    </submittedName>
</protein>
<sequence length="127" mass="14422">MASYDPNEEYIRDDFMTRQNFQKFEKHEFSVASGSKVVLELHSDVIAGIDFQGRPSLSSTQKKEYRGYEACHRVGLPIIKKEIFNDYVGKTLDTDGLCGKTSMTLEIKSEEKKEGIVGDSNFSIKRS</sequence>
<name>A9KCI3_COXBN</name>
<evidence type="ECO:0000313" key="2">
    <source>
        <dbReference type="Proteomes" id="UP000008555"/>
    </source>
</evidence>
<dbReference type="HOGENOM" id="CLU_1966877_0_0_6"/>